<dbReference type="InterPro" id="IPR001879">
    <property type="entry name" value="GPCR_2_extracellular_dom"/>
</dbReference>
<evidence type="ECO:0000313" key="2">
    <source>
        <dbReference type="EMBL" id="KAL3310797.1"/>
    </source>
</evidence>
<dbReference type="EMBL" id="JBJKFK010002647">
    <property type="protein sequence ID" value="KAL3310797.1"/>
    <property type="molecule type" value="Genomic_DNA"/>
</dbReference>
<dbReference type="Proteomes" id="UP001626550">
    <property type="component" value="Unassembled WGS sequence"/>
</dbReference>
<protein>
    <recommendedName>
        <fullName evidence="1">G-protein coupled receptors family 2 profile 1 domain-containing protein</fullName>
    </recommendedName>
</protein>
<gene>
    <name evidence="2" type="ORF">Ciccas_010630</name>
</gene>
<name>A0ABD2PVM3_9PLAT</name>
<proteinExistence type="predicted"/>
<dbReference type="Pfam" id="PF02793">
    <property type="entry name" value="HRM"/>
    <property type="match status" value="1"/>
</dbReference>
<dbReference type="AlphaFoldDB" id="A0ABD2PVM3"/>
<comment type="caution">
    <text evidence="2">The sequence shown here is derived from an EMBL/GenBank/DDBJ whole genome shotgun (WGS) entry which is preliminary data.</text>
</comment>
<sequence>MKIRQAGNEEYALLFSLGSKEVEMINKTFKINTWLHIVWIQNKTEIAGWSGKKNWRVDWDIYLNRTKINDEKDLSFVVESSDIPKMSLNVTHFVLGDSDPPDPANSFSGSFAHVHMWDEQAWKNLMPEEDHVISLMSGGYSGFMSVKLYEDFLLTYCGSNVQWAKFRSGLRGDVALIWPSGIWEMSITKEGKRKALQEDCNTMCSLKLGAKCPEEANENIFWPRTPAGSYALVPCPPKARNTTFEISINKIVTNSTAYRKCIKNEHGTAAWDTANVDSCISRSVANLDKVNFVTLADNLEHCEQFRNLTLSHIESCYQIVNSSKSCDNTIDLAKTIKYLKNLVRFVSVKKPSIGLTSCARGEDNEYFLEKYLLNVSVIADFLMDNKCEIAWNRSVPAGNLGHELLQVMDTVLQQFAEHFSNLKEYFTLKNAGKNMSKSRNLVIKVGKVLRMQSYHKKPFNTNEFPSSEELKMYLQASGKEDCPNLEQMNIKLAPKAFEDVNEKSSEFPI</sequence>
<dbReference type="SMART" id="SM00008">
    <property type="entry name" value="HormR"/>
    <property type="match status" value="1"/>
</dbReference>
<evidence type="ECO:0000313" key="3">
    <source>
        <dbReference type="Proteomes" id="UP001626550"/>
    </source>
</evidence>
<dbReference type="InterPro" id="IPR036445">
    <property type="entry name" value="GPCR_2_extracell_dom_sf"/>
</dbReference>
<organism evidence="2 3">
    <name type="scientific">Cichlidogyrus casuarinus</name>
    <dbReference type="NCBI Taxonomy" id="1844966"/>
    <lineage>
        <taxon>Eukaryota</taxon>
        <taxon>Metazoa</taxon>
        <taxon>Spiralia</taxon>
        <taxon>Lophotrochozoa</taxon>
        <taxon>Platyhelminthes</taxon>
        <taxon>Monogenea</taxon>
        <taxon>Monopisthocotylea</taxon>
        <taxon>Dactylogyridea</taxon>
        <taxon>Ancyrocephalidae</taxon>
        <taxon>Cichlidogyrus</taxon>
    </lineage>
</organism>
<feature type="domain" description="G-protein coupled receptors family 2 profile 1" evidence="1">
    <location>
        <begin position="199"/>
        <end position="283"/>
    </location>
</feature>
<reference evidence="2 3" key="1">
    <citation type="submission" date="2024-11" db="EMBL/GenBank/DDBJ databases">
        <title>Adaptive evolution of stress response genes in parasites aligns with host niche diversity.</title>
        <authorList>
            <person name="Hahn C."/>
            <person name="Resl P."/>
        </authorList>
    </citation>
    <scope>NUCLEOTIDE SEQUENCE [LARGE SCALE GENOMIC DNA]</scope>
    <source>
        <strain evidence="2">EGGRZ-B1_66</strain>
        <tissue evidence="2">Body</tissue>
    </source>
</reference>
<evidence type="ECO:0000259" key="1">
    <source>
        <dbReference type="PROSITE" id="PS50227"/>
    </source>
</evidence>
<accession>A0ABD2PVM3</accession>
<dbReference type="PROSITE" id="PS50227">
    <property type="entry name" value="G_PROTEIN_RECEP_F2_3"/>
    <property type="match status" value="1"/>
</dbReference>
<dbReference type="SUPFAM" id="SSF111418">
    <property type="entry name" value="Hormone receptor domain"/>
    <property type="match status" value="1"/>
</dbReference>
<dbReference type="Gene3D" id="4.10.1240.10">
    <property type="entry name" value="GPCR, family 2, extracellular hormone receptor domain"/>
    <property type="match status" value="1"/>
</dbReference>
<keyword evidence="3" id="KW-1185">Reference proteome</keyword>